<proteinExistence type="inferred from homology"/>
<dbReference type="InterPro" id="IPR019826">
    <property type="entry name" value="Carboxylesterase_B_AS"/>
</dbReference>
<dbReference type="OrthoDB" id="408631at2759"/>
<dbReference type="InterPro" id="IPR019819">
    <property type="entry name" value="Carboxylesterase_B_CS"/>
</dbReference>
<keyword evidence="2 3" id="KW-0378">Hydrolase</keyword>
<sequence>MASLLLKLSTLFILAVAAIAQCPAPQLPVVDLGYELHRAFSLNASTGLYNFTNIRYAAPPLGNLRFRAPVPPTAENRSLIQTGARGRVCPQAKPLWETIAPGFLSNYLTGQPFDPSLDVPTVNISLNMKFPGLDPRITEDCLFLDVVVPKKVFDRAQNKNATSKRGLSPALVAQNKNGTSEHRLSPVLVWLYGGGYSNGDKSGVSPAGLIGRDQQSGRDGFVFVAINYRVGAFGWIAGDGIARDGTINAGLHDQRLALEWVQANIHLFGGDPTRVTVMGISAGSGSLIHQITAYGGRKGPVPFQQAILQSPGWQPKLSRADQQQAYREFLHMLNVKTLDGARNKSSAALIRANALQIAASPYGTFTYGPTIDGDFVPRLPGQLLAGGQFDHELNIMTSHTANEGLMFTAPYNFYPDGLTRLLRTSLPGILDRVIDFAINTVYPAVFDGASPYQDAVQRAALAVGDVVFQCNTNWVSRAYGNRTYAYLFDIPPALHSSDTPYTFYPEQGSSVLEGTIANVSVAFAIQDFITSFVHEGKPHSSIGPVFEEYGSEGHIMDLKVKNITVVRDPTQNERCDFWQPAPFYGGA</sequence>
<evidence type="ECO:0000313" key="6">
    <source>
        <dbReference type="Proteomes" id="UP000234585"/>
    </source>
</evidence>
<evidence type="ECO:0000256" key="2">
    <source>
        <dbReference type="ARBA" id="ARBA00022801"/>
    </source>
</evidence>
<feature type="chain" id="PRO_5013987648" description="Carboxylic ester hydrolase" evidence="3">
    <location>
        <begin position="21"/>
        <end position="587"/>
    </location>
</feature>
<dbReference type="SUPFAM" id="SSF53474">
    <property type="entry name" value="alpha/beta-Hydrolases"/>
    <property type="match status" value="1"/>
</dbReference>
<gene>
    <name evidence="5" type="ORF">BDW47DRAFT_126766</name>
</gene>
<dbReference type="RefSeq" id="XP_024670863.1">
    <property type="nucleotide sequence ID" value="XM_024816606.1"/>
</dbReference>
<dbReference type="PROSITE" id="PS00941">
    <property type="entry name" value="CARBOXYLESTERASE_B_2"/>
    <property type="match status" value="1"/>
</dbReference>
<dbReference type="EMBL" id="KZ559147">
    <property type="protein sequence ID" value="PLB36851.1"/>
    <property type="molecule type" value="Genomic_DNA"/>
</dbReference>
<accession>A0A2I2F8A9</accession>
<dbReference type="PROSITE" id="PS00122">
    <property type="entry name" value="CARBOXYLESTERASE_B_1"/>
    <property type="match status" value="1"/>
</dbReference>
<evidence type="ECO:0000256" key="3">
    <source>
        <dbReference type="RuleBase" id="RU361235"/>
    </source>
</evidence>
<comment type="similarity">
    <text evidence="1 3">Belongs to the type-B carboxylesterase/lipase family.</text>
</comment>
<evidence type="ECO:0000256" key="1">
    <source>
        <dbReference type="ARBA" id="ARBA00005964"/>
    </source>
</evidence>
<dbReference type="GeneID" id="36523766"/>
<name>A0A2I2F8A9_ASPCN</name>
<dbReference type="GO" id="GO:0016787">
    <property type="term" value="F:hydrolase activity"/>
    <property type="evidence" value="ECO:0007669"/>
    <property type="project" value="UniProtKB-KW"/>
</dbReference>
<dbReference type="Proteomes" id="UP000234585">
    <property type="component" value="Unassembled WGS sequence"/>
</dbReference>
<organism evidence="5 6">
    <name type="scientific">Aspergillus candidus</name>
    <dbReference type="NCBI Taxonomy" id="41067"/>
    <lineage>
        <taxon>Eukaryota</taxon>
        <taxon>Fungi</taxon>
        <taxon>Dikarya</taxon>
        <taxon>Ascomycota</taxon>
        <taxon>Pezizomycotina</taxon>
        <taxon>Eurotiomycetes</taxon>
        <taxon>Eurotiomycetidae</taxon>
        <taxon>Eurotiales</taxon>
        <taxon>Aspergillaceae</taxon>
        <taxon>Aspergillus</taxon>
        <taxon>Aspergillus subgen. Circumdati</taxon>
    </lineage>
</organism>
<dbReference type="STRING" id="41067.A0A2I2F8A9"/>
<dbReference type="Pfam" id="PF00135">
    <property type="entry name" value="COesterase"/>
    <property type="match status" value="1"/>
</dbReference>
<keyword evidence="6" id="KW-1185">Reference proteome</keyword>
<dbReference type="InterPro" id="IPR002018">
    <property type="entry name" value="CarbesteraseB"/>
</dbReference>
<dbReference type="Gene3D" id="3.40.50.1820">
    <property type="entry name" value="alpha/beta hydrolase"/>
    <property type="match status" value="1"/>
</dbReference>
<evidence type="ECO:0000259" key="4">
    <source>
        <dbReference type="Pfam" id="PF00135"/>
    </source>
</evidence>
<keyword evidence="3" id="KW-0732">Signal</keyword>
<dbReference type="InterPro" id="IPR029058">
    <property type="entry name" value="AB_hydrolase_fold"/>
</dbReference>
<protein>
    <recommendedName>
        <fullName evidence="3">Carboxylic ester hydrolase</fullName>
        <ecNumber evidence="3">3.1.1.-</ecNumber>
    </recommendedName>
</protein>
<reference evidence="5 6" key="1">
    <citation type="submission" date="2017-12" db="EMBL/GenBank/DDBJ databases">
        <authorList>
            <consortium name="DOE Joint Genome Institute"/>
            <person name="Haridas S."/>
            <person name="Kjaerbolling I."/>
            <person name="Vesth T.C."/>
            <person name="Frisvad J.C."/>
            <person name="Nybo J.L."/>
            <person name="Theobald S."/>
            <person name="Kuo A."/>
            <person name="Bowyer P."/>
            <person name="Matsuda Y."/>
            <person name="Mondo S."/>
            <person name="Lyhne E.K."/>
            <person name="Kogle M.E."/>
            <person name="Clum A."/>
            <person name="Lipzen A."/>
            <person name="Salamov A."/>
            <person name="Ngan C.Y."/>
            <person name="Daum C."/>
            <person name="Chiniquy J."/>
            <person name="Barry K."/>
            <person name="LaButti K."/>
            <person name="Simmons B.A."/>
            <person name="Magnuson J.K."/>
            <person name="Mortensen U.H."/>
            <person name="Larsen T.O."/>
            <person name="Grigoriev I.V."/>
            <person name="Baker S.E."/>
            <person name="Andersen M.R."/>
            <person name="Nordberg H.P."/>
            <person name="Cantor M.N."/>
            <person name="Hua S.X."/>
        </authorList>
    </citation>
    <scope>NUCLEOTIDE SEQUENCE [LARGE SCALE GENOMIC DNA]</scope>
    <source>
        <strain evidence="5 6">CBS 102.13</strain>
    </source>
</reference>
<feature type="domain" description="Carboxylesterase type B" evidence="4">
    <location>
        <begin position="46"/>
        <end position="578"/>
    </location>
</feature>
<dbReference type="AlphaFoldDB" id="A0A2I2F8A9"/>
<feature type="signal peptide" evidence="3">
    <location>
        <begin position="1"/>
        <end position="20"/>
    </location>
</feature>
<dbReference type="InterPro" id="IPR050309">
    <property type="entry name" value="Type-B_Carboxylest/Lipase"/>
</dbReference>
<evidence type="ECO:0000313" key="5">
    <source>
        <dbReference type="EMBL" id="PLB36851.1"/>
    </source>
</evidence>
<dbReference type="EC" id="3.1.1.-" evidence="3"/>
<dbReference type="PANTHER" id="PTHR11559">
    <property type="entry name" value="CARBOXYLESTERASE"/>
    <property type="match status" value="1"/>
</dbReference>